<keyword evidence="2" id="KW-1185">Reference proteome</keyword>
<reference evidence="1 2" key="1">
    <citation type="submission" date="2019-01" db="EMBL/GenBank/DDBJ databases">
        <title>Sequencing of cultivated peanut Arachis hypogaea provides insights into genome evolution and oil improvement.</title>
        <authorList>
            <person name="Chen X."/>
        </authorList>
    </citation>
    <scope>NUCLEOTIDE SEQUENCE [LARGE SCALE GENOMIC DNA]</scope>
    <source>
        <strain evidence="2">cv. Fuhuasheng</strain>
        <tissue evidence="1">Leaves</tissue>
    </source>
</reference>
<gene>
    <name evidence="1" type="ORF">Ahy_A02g006875</name>
</gene>
<comment type="caution">
    <text evidence="1">The sequence shown here is derived from an EMBL/GenBank/DDBJ whole genome shotgun (WGS) entry which is preliminary data.</text>
</comment>
<evidence type="ECO:0000313" key="2">
    <source>
        <dbReference type="Proteomes" id="UP000289738"/>
    </source>
</evidence>
<dbReference type="InterPro" id="IPR012340">
    <property type="entry name" value="NA-bd_OB-fold"/>
</dbReference>
<accession>A0A445EB48</accession>
<dbReference type="AlphaFoldDB" id="A0A445EB48"/>
<protein>
    <submittedName>
        <fullName evidence="1">Uncharacterized protein</fullName>
    </submittedName>
</protein>
<dbReference type="Gene3D" id="2.40.50.140">
    <property type="entry name" value="Nucleic acid-binding proteins"/>
    <property type="match status" value="1"/>
</dbReference>
<name>A0A445EB48_ARAHY</name>
<sequence length="64" mass="7626">MMNKFKHLLQEGKVYTIKNLKIEDANALYRPTKDVIEKPHALREEEQEYRVESHVVKKSLKSDK</sequence>
<evidence type="ECO:0000313" key="1">
    <source>
        <dbReference type="EMBL" id="RYR72648.1"/>
    </source>
</evidence>
<organism evidence="1 2">
    <name type="scientific">Arachis hypogaea</name>
    <name type="common">Peanut</name>
    <dbReference type="NCBI Taxonomy" id="3818"/>
    <lineage>
        <taxon>Eukaryota</taxon>
        <taxon>Viridiplantae</taxon>
        <taxon>Streptophyta</taxon>
        <taxon>Embryophyta</taxon>
        <taxon>Tracheophyta</taxon>
        <taxon>Spermatophyta</taxon>
        <taxon>Magnoliopsida</taxon>
        <taxon>eudicotyledons</taxon>
        <taxon>Gunneridae</taxon>
        <taxon>Pentapetalae</taxon>
        <taxon>rosids</taxon>
        <taxon>fabids</taxon>
        <taxon>Fabales</taxon>
        <taxon>Fabaceae</taxon>
        <taxon>Papilionoideae</taxon>
        <taxon>50 kb inversion clade</taxon>
        <taxon>dalbergioids sensu lato</taxon>
        <taxon>Dalbergieae</taxon>
        <taxon>Pterocarpus clade</taxon>
        <taxon>Arachis</taxon>
    </lineage>
</organism>
<dbReference type="EMBL" id="SDMP01000002">
    <property type="protein sequence ID" value="RYR72648.1"/>
    <property type="molecule type" value="Genomic_DNA"/>
</dbReference>
<proteinExistence type="predicted"/>
<dbReference type="Proteomes" id="UP000289738">
    <property type="component" value="Chromosome A02"/>
</dbReference>